<name>H8H213_DEIGI</name>
<evidence type="ECO:0000313" key="2">
    <source>
        <dbReference type="Proteomes" id="UP000007575"/>
    </source>
</evidence>
<protein>
    <submittedName>
        <fullName evidence="1">Uncharacterized protein</fullName>
    </submittedName>
</protein>
<evidence type="ECO:0000313" key="1">
    <source>
        <dbReference type="EMBL" id="AFD27560.1"/>
    </source>
</evidence>
<dbReference type="KEGG" id="dgo:DGo_PB0291"/>
<gene>
    <name evidence="1" type="ordered locus">DGo_PB0291</name>
</gene>
<organism evidence="1 2">
    <name type="scientific">Deinococcus gobiensis (strain DSM 21396 / JCM 16679 / CGMCC 1.7299 / I-0)</name>
    <dbReference type="NCBI Taxonomy" id="745776"/>
    <lineage>
        <taxon>Bacteria</taxon>
        <taxon>Thermotogati</taxon>
        <taxon>Deinococcota</taxon>
        <taxon>Deinococci</taxon>
        <taxon>Deinococcales</taxon>
        <taxon>Deinococcaceae</taxon>
        <taxon>Deinococcus</taxon>
    </lineage>
</organism>
<sequence length="49" mass="5730">MISKLFKIWVVFDQYLYSMVGIKHIPIIEDNLDIISSTNSSEKFAPRKI</sequence>
<proteinExistence type="predicted"/>
<accession>H8H213</accession>
<dbReference type="EMBL" id="CP002193">
    <property type="protein sequence ID" value="AFD27560.1"/>
    <property type="molecule type" value="Genomic_DNA"/>
</dbReference>
<reference evidence="1 2" key="1">
    <citation type="journal article" date="2012" name="PLoS ONE">
        <title>Genome sequence and transcriptome analysis of the radioresistant bacterium Deinococcus gobiensis: insights into the extreme environmental adaptations.</title>
        <authorList>
            <person name="Yuan M."/>
            <person name="Chen M."/>
            <person name="Zhang W."/>
            <person name="Lu W."/>
            <person name="Wang J."/>
            <person name="Yang M."/>
            <person name="Zhao P."/>
            <person name="Tang R."/>
            <person name="Li X."/>
            <person name="Hao Y."/>
            <person name="Zhou Z."/>
            <person name="Zhan Y."/>
            <person name="Yu H."/>
            <person name="Teng C."/>
            <person name="Yan Y."/>
            <person name="Ping S."/>
            <person name="Wang Y."/>
            <person name="Lin M."/>
        </authorList>
    </citation>
    <scope>NUCLEOTIDE SEQUENCE [LARGE SCALE GENOMIC DNA]</scope>
    <source>
        <strain evidence="2">DSM 21396 / JCM 16679 / CGMCC 1.7299 / I-0</strain>
        <plasmid evidence="1">P2</plasmid>
    </source>
</reference>
<dbReference type="AlphaFoldDB" id="H8H213"/>
<dbReference type="Proteomes" id="UP000007575">
    <property type="component" value="Plasmid P2"/>
</dbReference>
<keyword evidence="2" id="KW-1185">Reference proteome</keyword>
<keyword evidence="1" id="KW-0614">Plasmid</keyword>
<dbReference type="HOGENOM" id="CLU_3134807_0_0_0"/>
<geneLocation type="plasmid" evidence="1 2">
    <name>P2</name>
</geneLocation>